<dbReference type="Proteomes" id="UP000239156">
    <property type="component" value="Unassembled WGS sequence"/>
</dbReference>
<gene>
    <name evidence="2" type="ORF">PSTT_08023</name>
</gene>
<organism evidence="2 3">
    <name type="scientific">Puccinia striiformis</name>
    <dbReference type="NCBI Taxonomy" id="27350"/>
    <lineage>
        <taxon>Eukaryota</taxon>
        <taxon>Fungi</taxon>
        <taxon>Dikarya</taxon>
        <taxon>Basidiomycota</taxon>
        <taxon>Pucciniomycotina</taxon>
        <taxon>Pucciniomycetes</taxon>
        <taxon>Pucciniales</taxon>
        <taxon>Pucciniaceae</taxon>
        <taxon>Puccinia</taxon>
    </lineage>
</organism>
<dbReference type="VEuPathDB" id="FungiDB:PSTT_08023"/>
<reference evidence="2" key="1">
    <citation type="submission" date="2017-12" db="EMBL/GenBank/DDBJ databases">
        <title>Gene loss provides genomic basis for host adaptation in cereal stripe rust fungi.</title>
        <authorList>
            <person name="Xia C."/>
        </authorList>
    </citation>
    <scope>NUCLEOTIDE SEQUENCE [LARGE SCALE GENOMIC DNA]</scope>
    <source>
        <strain evidence="2">93-210</strain>
    </source>
</reference>
<sequence length="360" mass="39410">MFFLLEKKTINMSSAKKINHPLYVRGPFDCYKRIDSKIDDAKTASPPSSQFGITNYLSAIAFLDPVAGIERNVKVRVSGFGSASAGTALVQDNMYFLSGRMVLPDKKGTPTIYYDNELNFLLGESDLVTQSIANKTSVWGFGNVLSKHEVNELGNNYKTLLVVLRHTDYDNDRKGPVNFDIHYRIPGNKNLGKAFAIFQIGREIIIAGHITDYDKKAKVWMITALNAATASGDHTWANEETDMSSQSSKPRRRPNLNAASLTITYHCNCRDIPYVSLDLDSEEEDEIELTTPPGSDKGKGKSADSSGCSTLIGSASGSGTVNRIGSAEGGEVHTQHMDSFSTKRSGQHGTTGDHKKKNKT</sequence>
<proteinExistence type="predicted"/>
<dbReference type="AlphaFoldDB" id="A0A2S4VEF7"/>
<evidence type="ECO:0000313" key="2">
    <source>
        <dbReference type="EMBL" id="POW07780.1"/>
    </source>
</evidence>
<evidence type="ECO:0000256" key="1">
    <source>
        <dbReference type="SAM" id="MobiDB-lite"/>
    </source>
</evidence>
<feature type="compositionally biased region" description="Polar residues" evidence="1">
    <location>
        <begin position="308"/>
        <end position="323"/>
    </location>
</feature>
<protein>
    <submittedName>
        <fullName evidence="2">Uncharacterized protein</fullName>
    </submittedName>
</protein>
<dbReference type="EMBL" id="PKSL01000071">
    <property type="protein sequence ID" value="POW07780.1"/>
    <property type="molecule type" value="Genomic_DNA"/>
</dbReference>
<feature type="region of interest" description="Disordered" evidence="1">
    <location>
        <begin position="283"/>
        <end position="360"/>
    </location>
</feature>
<accession>A0A2S4VEF7</accession>
<name>A0A2S4VEF7_9BASI</name>
<dbReference type="VEuPathDB" id="FungiDB:PSHT_10242"/>
<keyword evidence="3" id="KW-1185">Reference proteome</keyword>
<feature type="compositionally biased region" description="Polar residues" evidence="1">
    <location>
        <begin position="337"/>
        <end position="350"/>
    </location>
</feature>
<comment type="caution">
    <text evidence="2">The sequence shown here is derived from an EMBL/GenBank/DDBJ whole genome shotgun (WGS) entry which is preliminary data.</text>
</comment>
<evidence type="ECO:0000313" key="3">
    <source>
        <dbReference type="Proteomes" id="UP000239156"/>
    </source>
</evidence>